<feature type="chain" id="PRO_5022774467" evidence="9">
    <location>
        <begin position="28"/>
        <end position="691"/>
    </location>
</feature>
<evidence type="ECO:0000256" key="5">
    <source>
        <dbReference type="ARBA" id="ARBA00023157"/>
    </source>
</evidence>
<feature type="disulfide bond" evidence="7">
    <location>
        <begin position="251"/>
        <end position="315"/>
    </location>
</feature>
<dbReference type="PANTHER" id="PTHR48071">
    <property type="entry name" value="SRCR DOMAIN-CONTAINING PROTEIN"/>
    <property type="match status" value="1"/>
</dbReference>
<dbReference type="FunFam" id="3.10.250.10:FF:000010">
    <property type="entry name" value="T-cell differentiation antigen CD6"/>
    <property type="match status" value="1"/>
</dbReference>
<keyword evidence="12" id="KW-1185">Reference proteome</keyword>
<reference evidence="11 12" key="1">
    <citation type="journal article" date="2019" name="Mol. Ecol. Resour.">
        <title>Chromosome-level genome assembly of Triplophysa tibetana, a fish adapted to the harsh high-altitude environment of the Tibetan Plateau.</title>
        <authorList>
            <person name="Yang X."/>
            <person name="Liu H."/>
            <person name="Ma Z."/>
            <person name="Zou Y."/>
            <person name="Zou M."/>
            <person name="Mao Y."/>
            <person name="Li X."/>
            <person name="Wang H."/>
            <person name="Chen T."/>
            <person name="Wang W."/>
            <person name="Yang R."/>
        </authorList>
    </citation>
    <scope>NUCLEOTIDE SEQUENCE [LARGE SCALE GENOMIC DNA]</scope>
    <source>
        <strain evidence="11">TTIB1903HZAU</strain>
        <tissue evidence="11">Muscle</tissue>
    </source>
</reference>
<dbReference type="Proteomes" id="UP000324632">
    <property type="component" value="Chromosome 16"/>
</dbReference>
<evidence type="ECO:0000313" key="12">
    <source>
        <dbReference type="Proteomes" id="UP000324632"/>
    </source>
</evidence>
<dbReference type="GO" id="GO:0005615">
    <property type="term" value="C:extracellular space"/>
    <property type="evidence" value="ECO:0007669"/>
    <property type="project" value="TreeGrafter"/>
</dbReference>
<dbReference type="Gene3D" id="3.10.250.10">
    <property type="entry name" value="SRCR-like domain"/>
    <property type="match status" value="2"/>
</dbReference>
<dbReference type="AlphaFoldDB" id="A0A5A9NLW5"/>
<comment type="subcellular location">
    <subcellularLocation>
        <location evidence="1">Secreted</location>
    </subcellularLocation>
</comment>
<evidence type="ECO:0000256" key="1">
    <source>
        <dbReference type="ARBA" id="ARBA00004613"/>
    </source>
</evidence>
<dbReference type="Pfam" id="PF00530">
    <property type="entry name" value="SRCR"/>
    <property type="match status" value="2"/>
</dbReference>
<dbReference type="SMART" id="SM00202">
    <property type="entry name" value="SR"/>
    <property type="match status" value="2"/>
</dbReference>
<name>A0A5A9NLW5_9TELE</name>
<feature type="domain" description="SRCR" evidence="10">
    <location>
        <begin position="326"/>
        <end position="424"/>
    </location>
</feature>
<dbReference type="GO" id="GO:0005886">
    <property type="term" value="C:plasma membrane"/>
    <property type="evidence" value="ECO:0007669"/>
    <property type="project" value="TreeGrafter"/>
</dbReference>
<evidence type="ECO:0000313" key="11">
    <source>
        <dbReference type="EMBL" id="KAA0710710.1"/>
    </source>
</evidence>
<organism evidence="11 12">
    <name type="scientific">Triplophysa tibetana</name>
    <dbReference type="NCBI Taxonomy" id="1572043"/>
    <lineage>
        <taxon>Eukaryota</taxon>
        <taxon>Metazoa</taxon>
        <taxon>Chordata</taxon>
        <taxon>Craniata</taxon>
        <taxon>Vertebrata</taxon>
        <taxon>Euteleostomi</taxon>
        <taxon>Actinopterygii</taxon>
        <taxon>Neopterygii</taxon>
        <taxon>Teleostei</taxon>
        <taxon>Ostariophysi</taxon>
        <taxon>Cypriniformes</taxon>
        <taxon>Nemacheilidae</taxon>
        <taxon>Triplophysa</taxon>
    </lineage>
</organism>
<dbReference type="EMBL" id="SOYY01000016">
    <property type="protein sequence ID" value="KAA0710710.1"/>
    <property type="molecule type" value="Genomic_DNA"/>
</dbReference>
<dbReference type="GO" id="GO:0031638">
    <property type="term" value="P:zymogen activation"/>
    <property type="evidence" value="ECO:0007669"/>
    <property type="project" value="TreeGrafter"/>
</dbReference>
<sequence length="691" mass="76342">MGALKIMTLLPIISLWLWLGRNNLISAEHPHVAVNITFLSELNKPSGWCSWTLSSYENKTIMIVPEEIMSLSSEICLSLGCGDVYKIRTGDEGPIVFNNTCLTGCLYHNTELNCSEAVRNGCMRLSEVVCGSPFVVQAHGSCSWTIKSPDSESSVFLAADVVQNVSRDICHQLGCGEPYKLTQSSAGINKTCLINCVYQDYHLKHCTEITSSDCSLLSELQCGNAAVRLVGGGHRCGGRVEVWRGSWGTVCDDGWDKKDADVVCAQLGCGYAVSVSGTGEPYGQGTGPVHLDELNCTGRERNLWECPAISEDHDCGHKEDAEYKALRLTGGLDRCSGRVEFHRNGTWGTVCDTCWQKQEAAMACDMLKCGAVRQYTAFERPFMHNNETHWFFYCTKSNNLWQCLELGNHPFLCKESKAAGLICNMTTKNIILSGFLEQSPEQIGCLVLALLLLTAIITNIILCRHAKKKKKAVEVQQKFANLQTAPESEENNYRDSVHLVKVTNTCSESVVPKIPQRIWPQSSIESGSYDTDYEQHDISPEAGFPLSTFQNSMRYSADGKTPKLMAANLNRVTEEVDSFESSSTSSEECNETADTNEKDLCSLEFTECYENSGLIDADNGTHITEDFTTQDSVKTCLDHPMDSAIGYQVTELDNGDIGREDSPIYSPVTYENDAVSCESDYDDIGNYLIET</sequence>
<evidence type="ECO:0000256" key="9">
    <source>
        <dbReference type="SAM" id="SignalP"/>
    </source>
</evidence>
<keyword evidence="4" id="KW-0677">Repeat</keyword>
<accession>A0A5A9NLW5</accession>
<evidence type="ECO:0000259" key="10">
    <source>
        <dbReference type="PROSITE" id="PS50287"/>
    </source>
</evidence>
<proteinExistence type="predicted"/>
<dbReference type="InterPro" id="IPR001190">
    <property type="entry name" value="SRCR"/>
</dbReference>
<dbReference type="InterPro" id="IPR036772">
    <property type="entry name" value="SRCR-like_dom_sf"/>
</dbReference>
<dbReference type="PRINTS" id="PR00258">
    <property type="entry name" value="SPERACTRCPTR"/>
</dbReference>
<dbReference type="GO" id="GO:0004252">
    <property type="term" value="F:serine-type endopeptidase activity"/>
    <property type="evidence" value="ECO:0007669"/>
    <property type="project" value="TreeGrafter"/>
</dbReference>
<keyword evidence="5 7" id="KW-1015">Disulfide bond</keyword>
<keyword evidence="2" id="KW-0964">Secreted</keyword>
<evidence type="ECO:0000256" key="7">
    <source>
        <dbReference type="PROSITE-ProRule" id="PRU00196"/>
    </source>
</evidence>
<dbReference type="SUPFAM" id="SSF56487">
    <property type="entry name" value="SRCR-like"/>
    <property type="match status" value="2"/>
</dbReference>
<evidence type="ECO:0000256" key="8">
    <source>
        <dbReference type="SAM" id="Phobius"/>
    </source>
</evidence>
<keyword evidence="6" id="KW-0325">Glycoprotein</keyword>
<comment type="caution">
    <text evidence="7">Lacks conserved residue(s) required for the propagation of feature annotation.</text>
</comment>
<keyword evidence="8" id="KW-0812">Transmembrane</keyword>
<keyword evidence="8" id="KW-1133">Transmembrane helix</keyword>
<gene>
    <name evidence="11" type="ORF">E1301_Tti019269</name>
</gene>
<feature type="disulfide bond" evidence="7">
    <location>
        <begin position="296"/>
        <end position="306"/>
    </location>
</feature>
<feature type="domain" description="SRCR" evidence="10">
    <location>
        <begin position="227"/>
        <end position="326"/>
    </location>
</feature>
<dbReference type="PROSITE" id="PS50287">
    <property type="entry name" value="SRCR_2"/>
    <property type="match status" value="2"/>
</dbReference>
<keyword evidence="8" id="KW-0472">Membrane</keyword>
<keyword evidence="3 9" id="KW-0732">Signal</keyword>
<feature type="transmembrane region" description="Helical" evidence="8">
    <location>
        <begin position="446"/>
        <end position="463"/>
    </location>
</feature>
<protein>
    <submittedName>
        <fullName evidence="11">Deleted in malignant brain tumors 1 protein</fullName>
    </submittedName>
</protein>
<feature type="signal peptide" evidence="9">
    <location>
        <begin position="1"/>
        <end position="27"/>
    </location>
</feature>
<dbReference type="PANTHER" id="PTHR48071:SF15">
    <property type="entry name" value="SRCR DOMAIN-CONTAINING PROTEIN"/>
    <property type="match status" value="1"/>
</dbReference>
<evidence type="ECO:0000256" key="6">
    <source>
        <dbReference type="ARBA" id="ARBA00023180"/>
    </source>
</evidence>
<evidence type="ECO:0000256" key="4">
    <source>
        <dbReference type="ARBA" id="ARBA00022737"/>
    </source>
</evidence>
<evidence type="ECO:0000256" key="2">
    <source>
        <dbReference type="ARBA" id="ARBA00022525"/>
    </source>
</evidence>
<comment type="caution">
    <text evidence="11">The sequence shown here is derived from an EMBL/GenBank/DDBJ whole genome shotgun (WGS) entry which is preliminary data.</text>
</comment>
<evidence type="ECO:0000256" key="3">
    <source>
        <dbReference type="ARBA" id="ARBA00022729"/>
    </source>
</evidence>